<dbReference type="GO" id="GO:0005525">
    <property type="term" value="F:GTP binding"/>
    <property type="evidence" value="ECO:0007669"/>
    <property type="project" value="InterPro"/>
</dbReference>
<proteinExistence type="predicted"/>
<dbReference type="GO" id="GO:0003723">
    <property type="term" value="F:RNA binding"/>
    <property type="evidence" value="ECO:0007669"/>
    <property type="project" value="InterPro"/>
</dbReference>
<dbReference type="InterPro" id="IPR015191">
    <property type="entry name" value="SelB_WHD4"/>
</dbReference>
<dbReference type="InterPro" id="IPR036390">
    <property type="entry name" value="WH_DNA-bd_sf"/>
</dbReference>
<accession>X1JFC6</accession>
<dbReference type="AlphaFoldDB" id="X1JFC6"/>
<feature type="non-terminal residue" evidence="2">
    <location>
        <position position="1"/>
    </location>
</feature>
<protein>
    <recommendedName>
        <fullName evidence="1">Elongation factor SelB fourth winged-helix domain-containing protein</fullName>
    </recommendedName>
</protein>
<gene>
    <name evidence="2" type="ORF">S03H2_59175</name>
</gene>
<dbReference type="GO" id="GO:0001514">
    <property type="term" value="P:selenocysteine incorporation"/>
    <property type="evidence" value="ECO:0007669"/>
    <property type="project" value="InterPro"/>
</dbReference>
<evidence type="ECO:0000259" key="1">
    <source>
        <dbReference type="Pfam" id="PF09107"/>
    </source>
</evidence>
<name>X1JFC6_9ZZZZ</name>
<dbReference type="Pfam" id="PF09107">
    <property type="entry name" value="WHD_3rd_SelB"/>
    <property type="match status" value="1"/>
</dbReference>
<dbReference type="InterPro" id="IPR036388">
    <property type="entry name" value="WH-like_DNA-bd_sf"/>
</dbReference>
<feature type="domain" description="Elongation factor SelB fourth winged-helix" evidence="1">
    <location>
        <begin position="115"/>
        <end position="159"/>
    </location>
</feature>
<evidence type="ECO:0000313" key="2">
    <source>
        <dbReference type="EMBL" id="GAH80230.1"/>
    </source>
</evidence>
<dbReference type="Gene3D" id="1.10.10.10">
    <property type="entry name" value="Winged helix-like DNA-binding domain superfamily/Winged helix DNA-binding domain"/>
    <property type="match status" value="1"/>
</dbReference>
<reference evidence="2" key="1">
    <citation type="journal article" date="2014" name="Front. Microbiol.">
        <title>High frequency of phylogenetically diverse reductive dehalogenase-homologous genes in deep subseafloor sedimentary metagenomes.</title>
        <authorList>
            <person name="Kawai M."/>
            <person name="Futagami T."/>
            <person name="Toyoda A."/>
            <person name="Takaki Y."/>
            <person name="Nishi S."/>
            <person name="Hori S."/>
            <person name="Arai W."/>
            <person name="Tsubouchi T."/>
            <person name="Morono Y."/>
            <person name="Uchiyama I."/>
            <person name="Ito T."/>
            <person name="Fujiyama A."/>
            <person name="Inagaki F."/>
            <person name="Takami H."/>
        </authorList>
    </citation>
    <scope>NUCLEOTIDE SEQUENCE</scope>
    <source>
        <strain evidence="2">Expedition CK06-06</strain>
    </source>
</reference>
<dbReference type="SUPFAM" id="SSF46785">
    <property type="entry name" value="Winged helix' DNA-binding domain"/>
    <property type="match status" value="1"/>
</dbReference>
<dbReference type="GO" id="GO:0003746">
    <property type="term" value="F:translation elongation factor activity"/>
    <property type="evidence" value="ECO:0007669"/>
    <property type="project" value="InterPro"/>
</dbReference>
<comment type="caution">
    <text evidence="2">The sequence shown here is derived from an EMBL/GenBank/DDBJ whole genome shotgun (WGS) entry which is preliminary data.</text>
</comment>
<sequence length="161" mass="18007">ARLGMPKVELSSRLKIETHSSAILQRLLDKGVVIEDGAAIHLPAYHVQLTQAQQAKIDAFLQSLAQNPYAPPSDLIPEPDLLNLLIEQNQVVKVSDDVVFSTSAYNEMVERVTSHLKASGRVTLAEVRDMFKTSRKYALAFLEHLDRAKITRRVGDERVPH</sequence>
<dbReference type="Gene3D" id="1.10.10.2770">
    <property type="match status" value="1"/>
</dbReference>
<organism evidence="2">
    <name type="scientific">marine sediment metagenome</name>
    <dbReference type="NCBI Taxonomy" id="412755"/>
    <lineage>
        <taxon>unclassified sequences</taxon>
        <taxon>metagenomes</taxon>
        <taxon>ecological metagenomes</taxon>
    </lineage>
</organism>
<dbReference type="GO" id="GO:0005737">
    <property type="term" value="C:cytoplasm"/>
    <property type="evidence" value="ECO:0007669"/>
    <property type="project" value="InterPro"/>
</dbReference>
<dbReference type="EMBL" id="BARU01038040">
    <property type="protein sequence ID" value="GAH80230.1"/>
    <property type="molecule type" value="Genomic_DNA"/>
</dbReference>